<feature type="signal peptide" evidence="2">
    <location>
        <begin position="1"/>
        <end position="17"/>
    </location>
</feature>
<feature type="transmembrane region" description="Helical" evidence="1">
    <location>
        <begin position="915"/>
        <end position="937"/>
    </location>
</feature>
<name>T1L4K9_TETUR</name>
<keyword evidence="1" id="KW-0812">Transmembrane</keyword>
<reference evidence="4" key="1">
    <citation type="submission" date="2011-08" db="EMBL/GenBank/DDBJ databases">
        <authorList>
            <person name="Rombauts S."/>
        </authorList>
    </citation>
    <scope>NUCLEOTIDE SEQUENCE</scope>
    <source>
        <strain evidence="4">London</strain>
    </source>
</reference>
<organism evidence="3 4">
    <name type="scientific">Tetranychus urticae</name>
    <name type="common">Two-spotted spider mite</name>
    <dbReference type="NCBI Taxonomy" id="32264"/>
    <lineage>
        <taxon>Eukaryota</taxon>
        <taxon>Metazoa</taxon>
        <taxon>Ecdysozoa</taxon>
        <taxon>Arthropoda</taxon>
        <taxon>Chelicerata</taxon>
        <taxon>Arachnida</taxon>
        <taxon>Acari</taxon>
        <taxon>Acariformes</taxon>
        <taxon>Trombidiformes</taxon>
        <taxon>Prostigmata</taxon>
        <taxon>Eleutherengona</taxon>
        <taxon>Raphignathae</taxon>
        <taxon>Tetranychoidea</taxon>
        <taxon>Tetranychidae</taxon>
        <taxon>Tetranychus</taxon>
    </lineage>
</organism>
<reference evidence="3" key="2">
    <citation type="submission" date="2015-06" db="UniProtKB">
        <authorList>
            <consortium name="EnsemblMetazoa"/>
        </authorList>
    </citation>
    <scope>IDENTIFICATION</scope>
</reference>
<accession>T1L4K9</accession>
<keyword evidence="1" id="KW-0472">Membrane</keyword>
<keyword evidence="4" id="KW-1185">Reference proteome</keyword>
<keyword evidence="1" id="KW-1133">Transmembrane helix</keyword>
<dbReference type="EnsemblMetazoa" id="tetur39g00430.1">
    <property type="protein sequence ID" value="tetur39g00430.1"/>
    <property type="gene ID" value="tetur39g00430"/>
</dbReference>
<evidence type="ECO:0000313" key="3">
    <source>
        <dbReference type="EnsemblMetazoa" id="tetur39g00430.1"/>
    </source>
</evidence>
<feature type="chain" id="PRO_5004592114" description="Apple domain-containing protein" evidence="2">
    <location>
        <begin position="18"/>
        <end position="964"/>
    </location>
</feature>
<evidence type="ECO:0000313" key="4">
    <source>
        <dbReference type="Proteomes" id="UP000015104"/>
    </source>
</evidence>
<dbReference type="EMBL" id="CAEY01001102">
    <property type="status" value="NOT_ANNOTATED_CDS"/>
    <property type="molecule type" value="Genomic_DNA"/>
</dbReference>
<evidence type="ECO:0000256" key="1">
    <source>
        <dbReference type="SAM" id="Phobius"/>
    </source>
</evidence>
<dbReference type="HOGENOM" id="CLU_011464_0_1_1"/>
<protein>
    <recommendedName>
        <fullName evidence="5">Apple domain-containing protein</fullName>
    </recommendedName>
</protein>
<evidence type="ECO:0008006" key="5">
    <source>
        <dbReference type="Google" id="ProtNLM"/>
    </source>
</evidence>
<sequence length="964" mass="109517">MLLSTILLLLNFSFISTFSLVDLKPEIDKDTNLLIYAKLRDPETGKVWNMEEKISSNDTLKGKIDITSSDGQMSVFYSFGTYDNNKRLVMYDNQCYEYIHGSDWKTYLPGVTSKFINQILLIGPSVFYRLSGLHWLAGQDAVIRGIKMHSATADLARVNEITFYYKTQLDPSSGVKQPSRILLAIPNDKKEIESFILDLYFISQTTRQLGELIQPTPGIGCPNYMNKKGIEFPLPSDSSFHLIFEETINESKRFLKEIHVDETIETLRSSEIANGSTHNYVYDYNLGVSYHSEPFNKSSSCSIRPIELTDPGIGADGKFSVSELLWLKGSYEYLGDVYYEHRSNFKTSVWESVDYNKALPSGKYDKVVTTQYLAKVIIDNESVGYNTVGATRNAYKKDPSGKFILVDSIRRNFYDFGTDLDESAYHEAFQISDCFPNADQRLTLTFVLTCEEANLDIESCVKASEDMVYELRQYLADKIVKTYQISFLRIADIVFVFTKDSIKADVTFLDVPSLKDSFKYTLRKIDMKSIKSSTTTDTAENGEECLKYHSSSYQSPRILVYCESSKVCIRTEEVKTDSDGILCRVYEFPMKNLYRFGSDVSLKNLHDSVISSLSHRSFSIRRKSASRNLSYKIVDIIETNEAKDEQSKRLFNEIQSSKKLTEMDGLYAVSIPEVASFSDCYRSCAGSEVIPCEIFTFCQNGNEKQCTVTNMTDSQIASYLTTDENCKTFAKSHLSDYSIKRNRKFKKKTTTSFDFDLERCATNCFNSEDCLSFEYSHGQCSFGGYFSEETTQYASDSDIYTPKASRKYELTGSMVVYEVLNTELELDIDQCAALCDDWESTGGQACKSFNFCPKGIKKSACELTAYSVKNQQTLTNKSDICHNYEIKVQHLHEEDSKHPESLEFKAAGVNFNESFGYAFLLTIVGLFVGFSIPCLVIKVKSSMRNGSSRWTKQVEMVNCDDITF</sequence>
<dbReference type="Proteomes" id="UP000015104">
    <property type="component" value="Unassembled WGS sequence"/>
</dbReference>
<keyword evidence="2" id="KW-0732">Signal</keyword>
<dbReference type="eggNOG" id="ENOG502S04E">
    <property type="taxonomic scope" value="Eukaryota"/>
</dbReference>
<evidence type="ECO:0000256" key="2">
    <source>
        <dbReference type="SAM" id="SignalP"/>
    </source>
</evidence>
<proteinExistence type="predicted"/>
<dbReference type="AlphaFoldDB" id="T1L4K9"/>